<name>A0A5J6SMM6_9BACI</name>
<evidence type="ECO:0000313" key="2">
    <source>
        <dbReference type="Proteomes" id="UP000325517"/>
    </source>
</evidence>
<keyword evidence="2" id="KW-1185">Reference proteome</keyword>
<organism evidence="1 2">
    <name type="scientific">Psychrobacillus glaciei</name>
    <dbReference type="NCBI Taxonomy" id="2283160"/>
    <lineage>
        <taxon>Bacteria</taxon>
        <taxon>Bacillati</taxon>
        <taxon>Bacillota</taxon>
        <taxon>Bacilli</taxon>
        <taxon>Bacillales</taxon>
        <taxon>Bacillaceae</taxon>
        <taxon>Psychrobacillus</taxon>
    </lineage>
</organism>
<protein>
    <recommendedName>
        <fullName evidence="3">Lipoprotein</fullName>
    </recommendedName>
</protein>
<sequence>MYNKQIKKIGGILYLISLCFLFVGCSEENPELQEVVDVSSEDKNREAVQAVLESEFTVPNEEYLVIVKNINKKMTEIGSNTPEANEVNGVEESGVSDEWLAYEDLVKKMYGPYFMDYAFETLISNAIAFNYHYGYLGFGENVRYEMIVSDIQVTKSENNNTPKFYDFTAQVEYTNNAGEVSQHEVKGAAILSEPGKIGKFEIRDDGGLGEKVSVDR</sequence>
<accession>A0A5J6SMM6</accession>
<evidence type="ECO:0000313" key="1">
    <source>
        <dbReference type="EMBL" id="QFF99166.1"/>
    </source>
</evidence>
<dbReference type="EMBL" id="CP031223">
    <property type="protein sequence ID" value="QFF99166.1"/>
    <property type="molecule type" value="Genomic_DNA"/>
</dbReference>
<proteinExistence type="predicted"/>
<dbReference type="RefSeq" id="WP_151700096.1">
    <property type="nucleotide sequence ID" value="NZ_CP031223.1"/>
</dbReference>
<dbReference type="OrthoDB" id="2425726at2"/>
<dbReference type="AlphaFoldDB" id="A0A5J6SMM6"/>
<evidence type="ECO:0008006" key="3">
    <source>
        <dbReference type="Google" id="ProtNLM"/>
    </source>
</evidence>
<gene>
    <name evidence="1" type="ORF">PB01_10175</name>
</gene>
<dbReference type="KEGG" id="psyo:PB01_10175"/>
<dbReference type="Proteomes" id="UP000325517">
    <property type="component" value="Chromosome"/>
</dbReference>
<reference evidence="1 2" key="1">
    <citation type="submission" date="2018-07" db="EMBL/GenBank/DDBJ databases">
        <title>Complete genome sequence of Psychrobacillus sp. PB01, isolated from iceberg, and comparative genome analysis of Psychrobacillus strains.</title>
        <authorList>
            <person name="Lee P.C."/>
        </authorList>
    </citation>
    <scope>NUCLEOTIDE SEQUENCE [LARGE SCALE GENOMIC DNA]</scope>
    <source>
        <strain evidence="1 2">PB01</strain>
    </source>
</reference>
<dbReference type="PROSITE" id="PS51257">
    <property type="entry name" value="PROKAR_LIPOPROTEIN"/>
    <property type="match status" value="1"/>
</dbReference>